<evidence type="ECO:0000313" key="4">
    <source>
        <dbReference type="Proteomes" id="UP000094313"/>
    </source>
</evidence>
<keyword evidence="4" id="KW-1185">Reference proteome</keyword>
<dbReference type="SUPFAM" id="SSF53335">
    <property type="entry name" value="S-adenosyl-L-methionine-dependent methyltransferases"/>
    <property type="match status" value="1"/>
</dbReference>
<keyword evidence="1" id="KW-0808">Transferase</keyword>
<evidence type="ECO:0000259" key="2">
    <source>
        <dbReference type="Pfam" id="PF13649"/>
    </source>
</evidence>
<dbReference type="AlphaFoldDB" id="A0A1D7QER2"/>
<dbReference type="GO" id="GO:0016740">
    <property type="term" value="F:transferase activity"/>
    <property type="evidence" value="ECO:0007669"/>
    <property type="project" value="UniProtKB-KW"/>
</dbReference>
<dbReference type="InterPro" id="IPR029063">
    <property type="entry name" value="SAM-dependent_MTases_sf"/>
</dbReference>
<evidence type="ECO:0000313" key="3">
    <source>
        <dbReference type="EMBL" id="AOM77089.1"/>
    </source>
</evidence>
<dbReference type="PANTHER" id="PTHR43861">
    <property type="entry name" value="TRANS-ACONITATE 2-METHYLTRANSFERASE-RELATED"/>
    <property type="match status" value="1"/>
</dbReference>
<dbReference type="Gene3D" id="3.40.50.150">
    <property type="entry name" value="Vaccinia Virus protein VP39"/>
    <property type="match status" value="1"/>
</dbReference>
<proteinExistence type="predicted"/>
<dbReference type="Pfam" id="PF13649">
    <property type="entry name" value="Methyltransf_25"/>
    <property type="match status" value="1"/>
</dbReference>
<dbReference type="OrthoDB" id="9800454at2"/>
<dbReference type="InterPro" id="IPR041698">
    <property type="entry name" value="Methyltransf_25"/>
</dbReference>
<sequence length="176" mass="19969">MKINERFIWALTTLNHKPTDHLLEIGCGSGILAELIAARLTTGKITAIDQSAAAIRMAVKRNERFINSGHSDFIQENFAKTKLSLQHYDKVLSFNLNVFWKDPRKELQLIRDYLVPDSGLFYLFHQAPYDISIAAADPLKVMLNQHSFEIVNVIFGKLHPLSAICIIAKPLSWQSH</sequence>
<feature type="domain" description="Methyltransferase" evidence="2">
    <location>
        <begin position="23"/>
        <end position="116"/>
    </location>
</feature>
<dbReference type="Proteomes" id="UP000094313">
    <property type="component" value="Chromosome"/>
</dbReference>
<gene>
    <name evidence="3" type="ORF">BFS30_07870</name>
</gene>
<dbReference type="EMBL" id="CP017141">
    <property type="protein sequence ID" value="AOM77089.1"/>
    <property type="molecule type" value="Genomic_DNA"/>
</dbReference>
<accession>A0A1D7QER2</accession>
<reference evidence="3 4" key="1">
    <citation type="submission" date="2016-08" db="EMBL/GenBank/DDBJ databases">
        <authorList>
            <person name="Seilhamer J.J."/>
        </authorList>
    </citation>
    <scope>NUCLEOTIDE SEQUENCE [LARGE SCALE GENOMIC DNA]</scope>
    <source>
        <strain evidence="3 4">DX4</strain>
    </source>
</reference>
<protein>
    <recommendedName>
        <fullName evidence="2">Methyltransferase domain-containing protein</fullName>
    </recommendedName>
</protein>
<dbReference type="KEGG" id="psty:BFS30_07870"/>
<organism evidence="3 4">
    <name type="scientific">Pedobacter steynii</name>
    <dbReference type="NCBI Taxonomy" id="430522"/>
    <lineage>
        <taxon>Bacteria</taxon>
        <taxon>Pseudomonadati</taxon>
        <taxon>Bacteroidota</taxon>
        <taxon>Sphingobacteriia</taxon>
        <taxon>Sphingobacteriales</taxon>
        <taxon>Sphingobacteriaceae</taxon>
        <taxon>Pedobacter</taxon>
    </lineage>
</organism>
<evidence type="ECO:0000256" key="1">
    <source>
        <dbReference type="ARBA" id="ARBA00022679"/>
    </source>
</evidence>
<name>A0A1D7QER2_9SPHI</name>
<dbReference type="CDD" id="cd02440">
    <property type="entry name" value="AdoMet_MTases"/>
    <property type="match status" value="1"/>
</dbReference>
<dbReference type="RefSeq" id="WP_069378782.1">
    <property type="nucleotide sequence ID" value="NZ_CP017141.1"/>
</dbReference>